<keyword evidence="2" id="KW-1185">Reference proteome</keyword>
<sequence>MSADPARCRTTRDTWIDTYRKATLGNFESQHTVAICLSTGCDGAITESRMFGCAWQQTIAGSRHPEYAAADKDDVAKFCGQEWIDNADRQTARDQAKVFLTLLGISK</sequence>
<gene>
    <name evidence="1" type="ORF">FZ934_02595</name>
</gene>
<dbReference type="OrthoDB" id="7226379at2"/>
<accession>A0A5Q0C1J4</accession>
<evidence type="ECO:0000313" key="2">
    <source>
        <dbReference type="Proteomes" id="UP000326881"/>
    </source>
</evidence>
<dbReference type="Proteomes" id="UP000326881">
    <property type="component" value="Chromosome"/>
</dbReference>
<organism evidence="1 2">
    <name type="scientific">Rhizobium grahamii</name>
    <dbReference type="NCBI Taxonomy" id="1120045"/>
    <lineage>
        <taxon>Bacteria</taxon>
        <taxon>Pseudomonadati</taxon>
        <taxon>Pseudomonadota</taxon>
        <taxon>Alphaproteobacteria</taxon>
        <taxon>Hyphomicrobiales</taxon>
        <taxon>Rhizobiaceae</taxon>
        <taxon>Rhizobium/Agrobacterium group</taxon>
        <taxon>Rhizobium</taxon>
    </lineage>
</organism>
<name>A0A5Q0C1J4_9HYPH</name>
<dbReference type="EMBL" id="CP043498">
    <property type="protein sequence ID" value="QFY59422.1"/>
    <property type="molecule type" value="Genomic_DNA"/>
</dbReference>
<evidence type="ECO:0000313" key="1">
    <source>
        <dbReference type="EMBL" id="QFY59422.1"/>
    </source>
</evidence>
<protein>
    <submittedName>
        <fullName evidence="1">Uncharacterized protein</fullName>
    </submittedName>
</protein>
<dbReference type="KEGG" id="rgr:FZ934_02595"/>
<reference evidence="1 2" key="1">
    <citation type="submission" date="2019-08" db="EMBL/GenBank/DDBJ databases">
        <title>Prosopis cineraria nodule microbiome.</title>
        <authorList>
            <person name="Ali R."/>
            <person name="Chaluvadi S.R."/>
            <person name="Wang X."/>
        </authorList>
    </citation>
    <scope>NUCLEOTIDE SEQUENCE [LARGE SCALE GENOMIC DNA]</scope>
    <source>
        <strain evidence="1 2">BG7</strain>
    </source>
</reference>
<proteinExistence type="predicted"/>
<dbReference type="AlphaFoldDB" id="A0A5Q0C1J4"/>
<dbReference type="RefSeq" id="WP_153269789.1">
    <property type="nucleotide sequence ID" value="NZ_CP043498.1"/>
</dbReference>